<evidence type="ECO:0000259" key="2">
    <source>
        <dbReference type="SMART" id="SM01002"/>
    </source>
</evidence>
<feature type="domain" description="Alanine dehydrogenase/pyridine nucleotide transhydrogenase N-terminal" evidence="3">
    <location>
        <begin position="8"/>
        <end position="136"/>
    </location>
</feature>
<evidence type="ECO:0000256" key="1">
    <source>
        <dbReference type="ARBA" id="ARBA00023002"/>
    </source>
</evidence>
<dbReference type="Pfam" id="PF05222">
    <property type="entry name" value="AlaDh_PNT_N"/>
    <property type="match status" value="1"/>
</dbReference>
<dbReference type="GO" id="GO:0006524">
    <property type="term" value="P:alanine catabolic process"/>
    <property type="evidence" value="ECO:0007669"/>
    <property type="project" value="TreeGrafter"/>
</dbReference>
<dbReference type="GO" id="GO:0005886">
    <property type="term" value="C:plasma membrane"/>
    <property type="evidence" value="ECO:0007669"/>
    <property type="project" value="TreeGrafter"/>
</dbReference>
<dbReference type="PANTHER" id="PTHR42795">
    <property type="entry name" value="ALANINE DEHYDROGENASE"/>
    <property type="match status" value="1"/>
</dbReference>
<reference evidence="4 5" key="1">
    <citation type="submission" date="2018-11" db="EMBL/GenBank/DDBJ databases">
        <title>The genome draft of YIM 96095.</title>
        <authorList>
            <person name="Tang S.-K."/>
            <person name="Chunyu W.-X."/>
            <person name="Feng Y.-Z."/>
        </authorList>
    </citation>
    <scope>NUCLEOTIDE SEQUENCE [LARGE SCALE GENOMIC DNA]</scope>
    <source>
        <strain evidence="4 5">YIM 96095</strain>
    </source>
</reference>
<evidence type="ECO:0000313" key="5">
    <source>
        <dbReference type="Proteomes" id="UP000269198"/>
    </source>
</evidence>
<dbReference type="Gene3D" id="3.40.50.720">
    <property type="entry name" value="NAD(P)-binding Rossmann-like Domain"/>
    <property type="match status" value="2"/>
</dbReference>
<protein>
    <submittedName>
        <fullName evidence="4">Uncharacterized protein</fullName>
    </submittedName>
</protein>
<dbReference type="InterPro" id="IPR036291">
    <property type="entry name" value="NAD(P)-bd_dom_sf"/>
</dbReference>
<dbReference type="EMBL" id="RJMB01000002">
    <property type="protein sequence ID" value="RNL87001.1"/>
    <property type="molecule type" value="Genomic_DNA"/>
</dbReference>
<dbReference type="SMART" id="SM01002">
    <property type="entry name" value="AlaDh_PNT_C"/>
    <property type="match status" value="1"/>
</dbReference>
<evidence type="ECO:0000313" key="4">
    <source>
        <dbReference type="EMBL" id="RNL87001.1"/>
    </source>
</evidence>
<keyword evidence="1" id="KW-0560">Oxidoreductase</keyword>
<organism evidence="4 5">
    <name type="scientific">Halostreptopolyspora alba</name>
    <dbReference type="NCBI Taxonomy" id="2487137"/>
    <lineage>
        <taxon>Bacteria</taxon>
        <taxon>Bacillati</taxon>
        <taxon>Actinomycetota</taxon>
        <taxon>Actinomycetes</taxon>
        <taxon>Streptosporangiales</taxon>
        <taxon>Nocardiopsidaceae</taxon>
        <taxon>Halostreptopolyspora</taxon>
    </lineage>
</organism>
<gene>
    <name evidence="4" type="ORF">EFW17_02300</name>
</gene>
<comment type="caution">
    <text evidence="4">The sequence shown here is derived from an EMBL/GenBank/DDBJ whole genome shotgun (WGS) entry which is preliminary data.</text>
</comment>
<dbReference type="GO" id="GO:0000286">
    <property type="term" value="F:alanine dehydrogenase activity"/>
    <property type="evidence" value="ECO:0007669"/>
    <property type="project" value="TreeGrafter"/>
</dbReference>
<dbReference type="AlphaFoldDB" id="A0A3N0EGT7"/>
<dbReference type="InterPro" id="IPR007698">
    <property type="entry name" value="AlaDH/PNT_NAD(H)-bd"/>
</dbReference>
<name>A0A3N0EGT7_9ACTN</name>
<dbReference type="OrthoDB" id="8432549at2"/>
<accession>A0A3N0EGT7</accession>
<dbReference type="PANTHER" id="PTHR42795:SF1">
    <property type="entry name" value="ALANINE DEHYDROGENASE"/>
    <property type="match status" value="1"/>
</dbReference>
<dbReference type="SUPFAM" id="SSF51735">
    <property type="entry name" value="NAD(P)-binding Rossmann-fold domains"/>
    <property type="match status" value="1"/>
</dbReference>
<dbReference type="SMART" id="SM01003">
    <property type="entry name" value="AlaDh_PNT_N"/>
    <property type="match status" value="1"/>
</dbReference>
<dbReference type="SUPFAM" id="SSF52283">
    <property type="entry name" value="Formate/glycerate dehydrogenase catalytic domain-like"/>
    <property type="match status" value="1"/>
</dbReference>
<feature type="domain" description="Alanine dehydrogenase/pyridine nucleotide transhydrogenase NAD(H)-binding" evidence="2">
    <location>
        <begin position="147"/>
        <end position="297"/>
    </location>
</feature>
<evidence type="ECO:0000259" key="3">
    <source>
        <dbReference type="SMART" id="SM01003"/>
    </source>
</evidence>
<sequence>MPRSRTIGFPRESAPDERRTLLTPHLAHALTDAGFRVIAEPGIGCGIDQDDTVLSDVDICGPEHVWSAPLILRYKAGPPADLDRLAPGQAIGAIFHAEGDPDMLTALTRGRVTAFSYEFLREHDGFPLAVSGGRIAGIQAVLTGSQALQHVEGCGVLLGGLPGAAPARVVIIGSGNVGAAAAHTAAHLGAHVTVLTRTTNGANTYAHRAPAGVRVEVNTPDRLAELLTTADLVVGAILVSTHTTPPMVTRDHLATMRPGAVIVDATCGYGDGYLPTAGPIQEPGDPPQIVEGVLHVKRDAFPKSVPVTASHAFARAAAPYLLRLAHYVLDGVDDPAIQSAMIADRGGLVHPVVREHAELYTRGRGA</sequence>
<dbReference type="InterPro" id="IPR007886">
    <property type="entry name" value="AlaDH/PNT_N"/>
</dbReference>
<proteinExistence type="predicted"/>
<dbReference type="Proteomes" id="UP000269198">
    <property type="component" value="Unassembled WGS sequence"/>
</dbReference>
<keyword evidence="5" id="KW-1185">Reference proteome</keyword>
<dbReference type="Pfam" id="PF01262">
    <property type="entry name" value="AlaDh_PNT_C"/>
    <property type="match status" value="1"/>
</dbReference>